<evidence type="ECO:0000313" key="2">
    <source>
        <dbReference type="Proteomes" id="UP000287124"/>
    </source>
</evidence>
<dbReference type="SUPFAM" id="SSF54695">
    <property type="entry name" value="POZ domain"/>
    <property type="match status" value="1"/>
</dbReference>
<dbReference type="InterPro" id="IPR011333">
    <property type="entry name" value="SKP1/BTB/POZ_sf"/>
</dbReference>
<dbReference type="Proteomes" id="UP000287124">
    <property type="component" value="Unassembled WGS sequence"/>
</dbReference>
<organism evidence="1 2">
    <name type="scientific">Fusarium euwallaceae</name>
    <dbReference type="NCBI Taxonomy" id="1147111"/>
    <lineage>
        <taxon>Eukaryota</taxon>
        <taxon>Fungi</taxon>
        <taxon>Dikarya</taxon>
        <taxon>Ascomycota</taxon>
        <taxon>Pezizomycotina</taxon>
        <taxon>Sordariomycetes</taxon>
        <taxon>Hypocreomycetidae</taxon>
        <taxon>Hypocreales</taxon>
        <taxon>Nectriaceae</taxon>
        <taxon>Fusarium</taxon>
        <taxon>Fusarium solani species complex</taxon>
    </lineage>
</organism>
<gene>
    <name evidence="1" type="ORF">BHE90_010070</name>
</gene>
<sequence>MAAIPYESILTSDFFRFLVGPERKQFFMHSSAVACQSQALEKLVNGDMREACERCAIWCEVEPDTFIRFSQYAYTGDYRAAQPHTREGMGLKQCFPPPSPSPPPKSKKIRKVKTFSSGGNMAVPTKDKDLWSQFKRLYPEPAPDHEAEDNTPEDDFSEVFLSHARLYVVADCYGISALKVLCLRKLHQALERFTVYEEAIGDIAQLVSFCYEHTVEPDDLRELVNMYTACKVVDLWCSREFQCLTMETAEYAGGLISEMLKRVD</sequence>
<protein>
    <recommendedName>
        <fullName evidence="3">BTB domain-containing protein</fullName>
    </recommendedName>
</protein>
<proteinExistence type="predicted"/>
<evidence type="ECO:0008006" key="3">
    <source>
        <dbReference type="Google" id="ProtNLM"/>
    </source>
</evidence>
<evidence type="ECO:0000313" key="1">
    <source>
        <dbReference type="EMBL" id="RTE75464.1"/>
    </source>
</evidence>
<name>A0A430LID4_9HYPO</name>
<dbReference type="Gene3D" id="3.30.710.10">
    <property type="entry name" value="Potassium Channel Kv1.1, Chain A"/>
    <property type="match status" value="1"/>
</dbReference>
<comment type="caution">
    <text evidence="1">The sequence shown here is derived from an EMBL/GenBank/DDBJ whole genome shotgun (WGS) entry which is preliminary data.</text>
</comment>
<dbReference type="PANTHER" id="PTHR47843:SF2">
    <property type="entry name" value="BTB DOMAIN-CONTAINING PROTEIN"/>
    <property type="match status" value="1"/>
</dbReference>
<dbReference type="PANTHER" id="PTHR47843">
    <property type="entry name" value="BTB DOMAIN-CONTAINING PROTEIN-RELATED"/>
    <property type="match status" value="1"/>
</dbReference>
<accession>A0A430LID4</accession>
<dbReference type="EMBL" id="MIKF01000185">
    <property type="protein sequence ID" value="RTE75464.1"/>
    <property type="molecule type" value="Genomic_DNA"/>
</dbReference>
<reference evidence="1 2" key="1">
    <citation type="submission" date="2017-06" db="EMBL/GenBank/DDBJ databases">
        <title>Comparative genomic analysis of Ambrosia Fusariam Clade fungi.</title>
        <authorList>
            <person name="Stajich J.E."/>
            <person name="Carrillo J."/>
            <person name="Kijimoto T."/>
            <person name="Eskalen A."/>
            <person name="O'Donnell K."/>
            <person name="Kasson M."/>
        </authorList>
    </citation>
    <scope>NUCLEOTIDE SEQUENCE [LARGE SCALE GENOMIC DNA]</scope>
    <source>
        <strain evidence="1 2">UCR1854</strain>
    </source>
</reference>
<dbReference type="AlphaFoldDB" id="A0A430LID4"/>
<keyword evidence="2" id="KW-1185">Reference proteome</keyword>